<sequence>MVSLAGLCDKRFELSTGYPLDPVGTFDAANPSLLSTIL</sequence>
<gene>
    <name evidence="1" type="ORF">Q31a_42030</name>
</gene>
<dbReference type="Proteomes" id="UP000318017">
    <property type="component" value="Chromosome"/>
</dbReference>
<dbReference type="AlphaFoldDB" id="A0A518GB95"/>
<dbReference type="KEGG" id="ahel:Q31a_42030"/>
<name>A0A518GB95_9BACT</name>
<dbReference type="EMBL" id="CP036298">
    <property type="protein sequence ID" value="QDV25875.1"/>
    <property type="molecule type" value="Genomic_DNA"/>
</dbReference>
<accession>A0A518GB95</accession>
<keyword evidence="2" id="KW-1185">Reference proteome</keyword>
<organism evidence="1 2">
    <name type="scientific">Aureliella helgolandensis</name>
    <dbReference type="NCBI Taxonomy" id="2527968"/>
    <lineage>
        <taxon>Bacteria</taxon>
        <taxon>Pseudomonadati</taxon>
        <taxon>Planctomycetota</taxon>
        <taxon>Planctomycetia</taxon>
        <taxon>Pirellulales</taxon>
        <taxon>Pirellulaceae</taxon>
        <taxon>Aureliella</taxon>
    </lineage>
</organism>
<reference evidence="1 2" key="1">
    <citation type="submission" date="2019-02" db="EMBL/GenBank/DDBJ databases">
        <title>Deep-cultivation of Planctomycetes and their phenomic and genomic characterization uncovers novel biology.</title>
        <authorList>
            <person name="Wiegand S."/>
            <person name="Jogler M."/>
            <person name="Boedeker C."/>
            <person name="Pinto D."/>
            <person name="Vollmers J."/>
            <person name="Rivas-Marin E."/>
            <person name="Kohn T."/>
            <person name="Peeters S.H."/>
            <person name="Heuer A."/>
            <person name="Rast P."/>
            <person name="Oberbeckmann S."/>
            <person name="Bunk B."/>
            <person name="Jeske O."/>
            <person name="Meyerdierks A."/>
            <person name="Storesund J.E."/>
            <person name="Kallscheuer N."/>
            <person name="Luecker S."/>
            <person name="Lage O.M."/>
            <person name="Pohl T."/>
            <person name="Merkel B.J."/>
            <person name="Hornburger P."/>
            <person name="Mueller R.-W."/>
            <person name="Bruemmer F."/>
            <person name="Labrenz M."/>
            <person name="Spormann A.M."/>
            <person name="Op den Camp H."/>
            <person name="Overmann J."/>
            <person name="Amann R."/>
            <person name="Jetten M.S.M."/>
            <person name="Mascher T."/>
            <person name="Medema M.H."/>
            <person name="Devos D.P."/>
            <person name="Kaster A.-K."/>
            <person name="Ovreas L."/>
            <person name="Rohde M."/>
            <person name="Galperin M.Y."/>
            <person name="Jogler C."/>
        </authorList>
    </citation>
    <scope>NUCLEOTIDE SEQUENCE [LARGE SCALE GENOMIC DNA]</scope>
    <source>
        <strain evidence="1 2">Q31a</strain>
    </source>
</reference>
<protein>
    <submittedName>
        <fullName evidence="1">Uncharacterized protein</fullName>
    </submittedName>
</protein>
<evidence type="ECO:0000313" key="1">
    <source>
        <dbReference type="EMBL" id="QDV25875.1"/>
    </source>
</evidence>
<evidence type="ECO:0000313" key="2">
    <source>
        <dbReference type="Proteomes" id="UP000318017"/>
    </source>
</evidence>
<proteinExistence type="predicted"/>